<dbReference type="AlphaFoldDB" id="A0A843YLZ6"/>
<accession>A0A843YLZ6</accession>
<comment type="caution">
    <text evidence="1">The sequence shown here is derived from an EMBL/GenBank/DDBJ whole genome shotgun (WGS) entry which is preliminary data.</text>
</comment>
<protein>
    <submittedName>
        <fullName evidence="1">Uncharacterized protein</fullName>
    </submittedName>
</protein>
<dbReference type="EMBL" id="WIBF01000013">
    <property type="protein sequence ID" value="MQQ10272.1"/>
    <property type="molecule type" value="Genomic_DNA"/>
</dbReference>
<evidence type="ECO:0000313" key="2">
    <source>
        <dbReference type="Proteomes" id="UP000444174"/>
    </source>
</evidence>
<sequence>MKKPIILLGIGYILYWLFTSDVQGEKFEKYVAAYAPADQHVFLDIIGSAIAEADAAANDAAAATAFINANGTLCGDQVFHGLAPHHNWVGLFEDADATDAGDKIYVELFVGFGNSVRAEVAPNAWPAILTMKRNDPVMFSGKFKYGNMLENQCIRTTWSAVFGSSPDLEDRTFLFSLTDIKVVPTIE</sequence>
<name>A0A843YLZ6_9RHOB</name>
<organism evidence="1 2">
    <name type="scientific">Tritonibacter litoralis</name>
    <dbReference type="NCBI Taxonomy" id="2662264"/>
    <lineage>
        <taxon>Bacteria</taxon>
        <taxon>Pseudomonadati</taxon>
        <taxon>Pseudomonadota</taxon>
        <taxon>Alphaproteobacteria</taxon>
        <taxon>Rhodobacterales</taxon>
        <taxon>Paracoccaceae</taxon>
        <taxon>Tritonibacter</taxon>
    </lineage>
</organism>
<keyword evidence="2" id="KW-1185">Reference proteome</keyword>
<evidence type="ECO:0000313" key="1">
    <source>
        <dbReference type="EMBL" id="MQQ10272.1"/>
    </source>
</evidence>
<dbReference type="RefSeq" id="WP_214644983.1">
    <property type="nucleotide sequence ID" value="NZ_WIBF01000013.1"/>
</dbReference>
<proteinExistence type="predicted"/>
<gene>
    <name evidence="1" type="ORF">GFB49_17530</name>
</gene>
<dbReference type="Proteomes" id="UP000444174">
    <property type="component" value="Unassembled WGS sequence"/>
</dbReference>
<reference evidence="1 2" key="1">
    <citation type="submission" date="2019-10" db="EMBL/GenBank/DDBJ databases">
        <title>Epibacterium sp. nov., isolated from seawater.</title>
        <authorList>
            <person name="Zhang X."/>
            <person name="Li N."/>
        </authorList>
    </citation>
    <scope>NUCLEOTIDE SEQUENCE [LARGE SCALE GENOMIC DNA]</scope>
    <source>
        <strain evidence="1 2">SM1979</strain>
    </source>
</reference>